<evidence type="ECO:0000256" key="6">
    <source>
        <dbReference type="ARBA" id="ARBA00023316"/>
    </source>
</evidence>
<accession>A0ABT0JWX5</accession>
<dbReference type="PANTHER" id="PTHR23135:SF4">
    <property type="entry name" value="UDP-N-ACETYLMURAMOYL-L-ALANYL-D-GLUTAMATE--2,6-DIAMINOPIMELATE LIGASE MURE HOMOLOG, CHLOROPLASTIC"/>
    <property type="match status" value="1"/>
</dbReference>
<feature type="binding site" evidence="7">
    <location>
        <position position="417"/>
    </location>
    <ligand>
        <name>meso-2,6-diaminopimelate</name>
        <dbReference type="ChEBI" id="CHEBI:57791"/>
    </ligand>
</feature>
<evidence type="ECO:0000256" key="2">
    <source>
        <dbReference type="ARBA" id="ARBA00022618"/>
    </source>
</evidence>
<name>A0ABT0JWX5_9ACTN</name>
<dbReference type="Pfam" id="PF02875">
    <property type="entry name" value="Mur_ligase_C"/>
    <property type="match status" value="1"/>
</dbReference>
<dbReference type="PANTHER" id="PTHR23135">
    <property type="entry name" value="MUR LIGASE FAMILY MEMBER"/>
    <property type="match status" value="1"/>
</dbReference>
<feature type="binding site" evidence="7">
    <location>
        <position position="218"/>
    </location>
    <ligand>
        <name>UDP-N-acetyl-alpha-D-muramoyl-L-alanyl-D-glutamate</name>
        <dbReference type="ChEBI" id="CHEBI:83900"/>
    </ligand>
</feature>
<dbReference type="EC" id="6.3.2.13" evidence="7"/>
<comment type="caution">
    <text evidence="7">Lacks conserved residue(s) required for the propagation of feature annotation.</text>
</comment>
<feature type="modified residue" description="N6-carboxylysine" evidence="7">
    <location>
        <position position="258"/>
    </location>
</feature>
<dbReference type="Pfam" id="PF08245">
    <property type="entry name" value="Mur_ligase_M"/>
    <property type="match status" value="1"/>
</dbReference>
<feature type="domain" description="Mur ligase N-terminal catalytic" evidence="9">
    <location>
        <begin position="39"/>
        <end position="84"/>
    </location>
</feature>
<dbReference type="InterPro" id="IPR005761">
    <property type="entry name" value="UDP-N-AcMur-Glu-dNH2Pim_ligase"/>
</dbReference>
<comment type="subcellular location">
    <subcellularLocation>
        <location evidence="7 8">Cytoplasm</location>
    </subcellularLocation>
</comment>
<organism evidence="12 13">
    <name type="scientific">Frankia umida</name>
    <dbReference type="NCBI Taxonomy" id="573489"/>
    <lineage>
        <taxon>Bacteria</taxon>
        <taxon>Bacillati</taxon>
        <taxon>Actinomycetota</taxon>
        <taxon>Actinomycetes</taxon>
        <taxon>Frankiales</taxon>
        <taxon>Frankiaceae</taxon>
        <taxon>Frankia</taxon>
    </lineage>
</organism>
<feature type="binding site" evidence="7">
    <location>
        <position position="224"/>
    </location>
    <ligand>
        <name>UDP-N-acetyl-alpha-D-muramoyl-L-alanyl-D-glutamate</name>
        <dbReference type="ChEBI" id="CHEBI:83900"/>
    </ligand>
</feature>
<dbReference type="HAMAP" id="MF_00208">
    <property type="entry name" value="MurE"/>
    <property type="match status" value="1"/>
</dbReference>
<feature type="binding site" evidence="7">
    <location>
        <position position="500"/>
    </location>
    <ligand>
        <name>meso-2,6-diaminopimelate</name>
        <dbReference type="ChEBI" id="CHEBI:57791"/>
    </ligand>
</feature>
<feature type="binding site" evidence="7">
    <location>
        <begin position="441"/>
        <end position="444"/>
    </location>
    <ligand>
        <name>meso-2,6-diaminopimelate</name>
        <dbReference type="ChEBI" id="CHEBI:57791"/>
    </ligand>
</feature>
<dbReference type="Proteomes" id="UP001201873">
    <property type="component" value="Unassembled WGS sequence"/>
</dbReference>
<feature type="domain" description="Mur ligase central" evidence="11">
    <location>
        <begin position="147"/>
        <end position="345"/>
    </location>
</feature>
<dbReference type="GO" id="GO:0008765">
    <property type="term" value="F:UDP-N-acetylmuramoylalanyl-D-glutamate-2,6-diaminopimelate ligase activity"/>
    <property type="evidence" value="ECO:0007669"/>
    <property type="project" value="UniProtKB-EC"/>
</dbReference>
<feature type="binding site" evidence="7">
    <location>
        <position position="226"/>
    </location>
    <ligand>
        <name>UDP-N-acetyl-alpha-D-muramoyl-L-alanyl-D-glutamate</name>
        <dbReference type="ChEBI" id="CHEBI:83900"/>
    </ligand>
</feature>
<comment type="pathway">
    <text evidence="7 8">Cell wall biogenesis; peptidoglycan biosynthesis.</text>
</comment>
<evidence type="ECO:0000259" key="11">
    <source>
        <dbReference type="Pfam" id="PF08245"/>
    </source>
</evidence>
<comment type="caution">
    <text evidence="12">The sequence shown here is derived from an EMBL/GenBank/DDBJ whole genome shotgun (WGS) entry which is preliminary data.</text>
</comment>
<dbReference type="SUPFAM" id="SSF53623">
    <property type="entry name" value="MurD-like peptide ligases, catalytic domain"/>
    <property type="match status" value="1"/>
</dbReference>
<gene>
    <name evidence="7" type="primary">murE</name>
    <name evidence="12" type="ORF">MXD59_09725</name>
</gene>
<keyword evidence="2 7" id="KW-0132">Cell division</keyword>
<protein>
    <recommendedName>
        <fullName evidence="7">UDP-N-acetylmuramoyl-L-alanyl-D-glutamate--2,6-diaminopimelate ligase</fullName>
        <ecNumber evidence="7">6.3.2.13</ecNumber>
    </recommendedName>
    <alternativeName>
        <fullName evidence="7">Meso-A2pm-adding enzyme</fullName>
    </alternativeName>
    <alternativeName>
        <fullName evidence="7">Meso-diaminopimelate-adding enzyme</fullName>
    </alternativeName>
    <alternativeName>
        <fullName evidence="7">UDP-MurNAc-L-Ala-D-Glu:meso-diaminopimelate ligase</fullName>
    </alternativeName>
    <alternativeName>
        <fullName evidence="7">UDP-MurNAc-tripeptide synthetase</fullName>
    </alternativeName>
    <alternativeName>
        <fullName evidence="7">UDP-N-acetylmuramyl-tripeptide synthetase</fullName>
    </alternativeName>
</protein>
<dbReference type="InterPro" id="IPR000713">
    <property type="entry name" value="Mur_ligase_N"/>
</dbReference>
<dbReference type="Gene3D" id="3.90.190.20">
    <property type="entry name" value="Mur ligase, C-terminal domain"/>
    <property type="match status" value="1"/>
</dbReference>
<keyword evidence="7" id="KW-0460">Magnesium</keyword>
<keyword evidence="5 7" id="KW-0131">Cell cycle</keyword>
<keyword evidence="6 7" id="KW-0961">Cell wall biogenesis/degradation</keyword>
<dbReference type="InterPro" id="IPR035911">
    <property type="entry name" value="MurE/MurF_N"/>
</dbReference>
<dbReference type="Gene3D" id="3.40.1390.10">
    <property type="entry name" value="MurE/MurF, N-terminal domain"/>
    <property type="match status" value="1"/>
</dbReference>
<dbReference type="NCBIfam" id="NF001124">
    <property type="entry name" value="PRK00139.1-2"/>
    <property type="match status" value="1"/>
</dbReference>
<comment type="catalytic activity">
    <reaction evidence="7">
        <text>UDP-N-acetyl-alpha-D-muramoyl-L-alanyl-D-glutamate + meso-2,6-diaminopimelate + ATP = UDP-N-acetyl-alpha-D-muramoyl-L-alanyl-gamma-D-glutamyl-meso-2,6-diaminopimelate + ADP + phosphate + H(+)</text>
        <dbReference type="Rhea" id="RHEA:23676"/>
        <dbReference type="ChEBI" id="CHEBI:15378"/>
        <dbReference type="ChEBI" id="CHEBI:30616"/>
        <dbReference type="ChEBI" id="CHEBI:43474"/>
        <dbReference type="ChEBI" id="CHEBI:57791"/>
        <dbReference type="ChEBI" id="CHEBI:83900"/>
        <dbReference type="ChEBI" id="CHEBI:83905"/>
        <dbReference type="ChEBI" id="CHEBI:456216"/>
        <dbReference type="EC" id="6.3.2.13"/>
    </reaction>
</comment>
<feature type="binding site" evidence="7">
    <location>
        <position position="44"/>
    </location>
    <ligand>
        <name>UDP-N-acetyl-alpha-D-muramoyl-L-alanyl-D-glutamate</name>
        <dbReference type="ChEBI" id="CHEBI:83900"/>
    </ligand>
</feature>
<dbReference type="NCBIfam" id="TIGR01085">
    <property type="entry name" value="murE"/>
    <property type="match status" value="1"/>
</dbReference>
<evidence type="ECO:0000313" key="12">
    <source>
        <dbReference type="EMBL" id="MCK9876050.1"/>
    </source>
</evidence>
<evidence type="ECO:0000256" key="4">
    <source>
        <dbReference type="ARBA" id="ARBA00022984"/>
    </source>
</evidence>
<keyword evidence="4 7" id="KW-0573">Peptidoglycan synthesis</keyword>
<feature type="binding site" evidence="7">
    <location>
        <begin position="149"/>
        <end position="155"/>
    </location>
    <ligand>
        <name>ATP</name>
        <dbReference type="ChEBI" id="CHEBI:30616"/>
    </ligand>
</feature>
<reference evidence="12 13" key="1">
    <citation type="submission" date="2022-04" db="EMBL/GenBank/DDBJ databases">
        <title>Genome diversity in the genus Frankia.</title>
        <authorList>
            <person name="Carlos-Shanley C."/>
            <person name="Hahn D."/>
        </authorList>
    </citation>
    <scope>NUCLEOTIDE SEQUENCE [LARGE SCALE GENOMIC DNA]</scope>
    <source>
        <strain evidence="12 13">Ag45/Mut15</strain>
    </source>
</reference>
<comment type="cofactor">
    <cofactor evidence="7">
        <name>Mg(2+)</name>
        <dbReference type="ChEBI" id="CHEBI:18420"/>
    </cofactor>
</comment>
<evidence type="ECO:0000256" key="5">
    <source>
        <dbReference type="ARBA" id="ARBA00023306"/>
    </source>
</evidence>
<keyword evidence="7" id="KW-0547">Nucleotide-binding</keyword>
<dbReference type="InterPro" id="IPR036615">
    <property type="entry name" value="Mur_ligase_C_dom_sf"/>
</dbReference>
<dbReference type="InterPro" id="IPR036565">
    <property type="entry name" value="Mur-like_cat_sf"/>
</dbReference>
<dbReference type="EMBL" id="JALKFT010000007">
    <property type="protein sequence ID" value="MCK9876050.1"/>
    <property type="molecule type" value="Genomic_DNA"/>
</dbReference>
<sequence length="542" mass="55045">MTSPAPRPAATAPCALADLRTVLADTGADAAFDAAAVLGVTHDSRQVRPGDLYAALPGAHVHGARFAAQAFAAGAVAVLTDPAGAHLIATDSDRDGSPTPALALSSLSAAGSAPVPVLVSADPRRDLAAVAARVYGDPSARLRLLGVTGTNGKTTTAFLLDAGLRAAGHTTGLIGTVETRVGAQRLASAHTTPEASDLQALLALMVERGVDAAAMEISSHALAQHRADALHVAGALFTNLSQDHLDFHPTMEDYFEAKATLFAPGRADVAVIGVADPWGRRLAARRPDAITFAVEGPADWTVAQLSAGPTGSDLVAHGPRGLRVPLSVPLPGRFNVANALGALALLVAVGVDANRAAAGIGALPGVPGRMERVEAGQPFLALVDFAHTPDAVTTLLETVRPLVKGRLITVLGCGGDRDRGKRPLMGEAAATLADLAILTSDNPRSEDPAAILAEMLAGVPAHLRVDSRVLVRPDRSTAIAAAVAAAGPQDAVVVAGKGHESGQEQAGVITPFDDRIVLRAALDALDAGHRAAAEGPTGRVRG</sequence>
<feature type="domain" description="Mur ligase C-terminal" evidence="10">
    <location>
        <begin position="368"/>
        <end position="498"/>
    </location>
</feature>
<proteinExistence type="inferred from homology"/>
<evidence type="ECO:0000256" key="3">
    <source>
        <dbReference type="ARBA" id="ARBA00022960"/>
    </source>
</evidence>
<evidence type="ECO:0000259" key="9">
    <source>
        <dbReference type="Pfam" id="PF01225"/>
    </source>
</evidence>
<dbReference type="SUPFAM" id="SSF63418">
    <property type="entry name" value="MurE/MurF N-terminal domain"/>
    <property type="match status" value="1"/>
</dbReference>
<evidence type="ECO:0000259" key="10">
    <source>
        <dbReference type="Pfam" id="PF02875"/>
    </source>
</evidence>
<evidence type="ECO:0000256" key="8">
    <source>
        <dbReference type="RuleBase" id="RU004135"/>
    </source>
</evidence>
<dbReference type="Pfam" id="PF01225">
    <property type="entry name" value="Mur_ligase"/>
    <property type="match status" value="1"/>
</dbReference>
<keyword evidence="7" id="KW-0963">Cytoplasm</keyword>
<dbReference type="Gene3D" id="3.40.1190.10">
    <property type="entry name" value="Mur-like, catalytic domain"/>
    <property type="match status" value="1"/>
</dbReference>
<feature type="binding site" evidence="7">
    <location>
        <begin position="191"/>
        <end position="192"/>
    </location>
    <ligand>
        <name>UDP-N-acetyl-alpha-D-muramoyl-L-alanyl-D-glutamate</name>
        <dbReference type="ChEBI" id="CHEBI:83900"/>
    </ligand>
</feature>
<feature type="binding site" evidence="7">
    <location>
        <position position="496"/>
    </location>
    <ligand>
        <name>meso-2,6-diaminopimelate</name>
        <dbReference type="ChEBI" id="CHEBI:57791"/>
    </ligand>
</feature>
<comment type="PTM">
    <text evidence="7">Carboxylation is probably crucial for Mg(2+) binding and, consequently, for the gamma-phosphate positioning of ATP.</text>
</comment>
<comment type="function">
    <text evidence="7">Catalyzes the addition of meso-diaminopimelic acid to the nucleotide precursor UDP-N-acetylmuramoyl-L-alanyl-D-glutamate (UMAG) in the biosynthesis of bacterial cell-wall peptidoglycan.</text>
</comment>
<comment type="similarity">
    <text evidence="1 7">Belongs to the MurCDEF family. MurE subfamily.</text>
</comment>
<dbReference type="RefSeq" id="WP_248824402.1">
    <property type="nucleotide sequence ID" value="NZ_JALKFT010000007.1"/>
</dbReference>
<evidence type="ECO:0000313" key="13">
    <source>
        <dbReference type="Proteomes" id="UP001201873"/>
    </source>
</evidence>
<evidence type="ECO:0000256" key="1">
    <source>
        <dbReference type="ARBA" id="ARBA00005898"/>
    </source>
</evidence>
<keyword evidence="3 7" id="KW-0133">Cell shape</keyword>
<dbReference type="SUPFAM" id="SSF53244">
    <property type="entry name" value="MurD-like peptide ligases, peptide-binding domain"/>
    <property type="match status" value="1"/>
</dbReference>
<dbReference type="InterPro" id="IPR013221">
    <property type="entry name" value="Mur_ligase_cen"/>
</dbReference>
<evidence type="ECO:0000256" key="7">
    <source>
        <dbReference type="HAMAP-Rule" id="MF_00208"/>
    </source>
</evidence>
<dbReference type="InterPro" id="IPR004101">
    <property type="entry name" value="Mur_ligase_C"/>
</dbReference>
<keyword evidence="7" id="KW-0067">ATP-binding</keyword>
<keyword evidence="7 12" id="KW-0436">Ligase</keyword>
<keyword evidence="13" id="KW-1185">Reference proteome</keyword>
<dbReference type="NCBIfam" id="NF001126">
    <property type="entry name" value="PRK00139.1-4"/>
    <property type="match status" value="1"/>
</dbReference>
<feature type="short sequence motif" description="Meso-diaminopimelate recognition motif" evidence="7">
    <location>
        <begin position="441"/>
        <end position="444"/>
    </location>
</feature>